<evidence type="ECO:0000313" key="1">
    <source>
        <dbReference type="EMBL" id="MFE8698392.1"/>
    </source>
</evidence>
<name>A0ABW6K485_9BACI</name>
<comment type="caution">
    <text evidence="1">The sequence shown here is derived from an EMBL/GenBank/DDBJ whole genome shotgun (WGS) entry which is preliminary data.</text>
</comment>
<sequence>MSIRCGHCGSELEKDNYVVLDFIYTLSHINCSHVDPNLILSTGVLEDIADEYPLLNIKNPLN</sequence>
<proteinExistence type="predicted"/>
<evidence type="ECO:0000313" key="2">
    <source>
        <dbReference type="Proteomes" id="UP001601058"/>
    </source>
</evidence>
<gene>
    <name evidence="1" type="ORF">ACFYKT_18970</name>
</gene>
<dbReference type="EMBL" id="JBIACJ010000014">
    <property type="protein sequence ID" value="MFE8698392.1"/>
    <property type="molecule type" value="Genomic_DNA"/>
</dbReference>
<dbReference type="RefSeq" id="WP_389222740.1">
    <property type="nucleotide sequence ID" value="NZ_JBIACJ010000014.1"/>
</dbReference>
<accession>A0ABW6K485</accession>
<dbReference type="Proteomes" id="UP001601058">
    <property type="component" value="Unassembled WGS sequence"/>
</dbReference>
<organism evidence="1 2">
    <name type="scientific">Cytobacillus mangrovibacter</name>
    <dbReference type="NCBI Taxonomy" id="3299024"/>
    <lineage>
        <taxon>Bacteria</taxon>
        <taxon>Bacillati</taxon>
        <taxon>Bacillota</taxon>
        <taxon>Bacilli</taxon>
        <taxon>Bacillales</taxon>
        <taxon>Bacillaceae</taxon>
        <taxon>Cytobacillus</taxon>
    </lineage>
</organism>
<reference evidence="1 2" key="1">
    <citation type="submission" date="2024-08" db="EMBL/GenBank/DDBJ databases">
        <title>Two novel Cytobacillus novel species.</title>
        <authorList>
            <person name="Liu G."/>
        </authorList>
    </citation>
    <scope>NUCLEOTIDE SEQUENCE [LARGE SCALE GENOMIC DNA]</scope>
    <source>
        <strain evidence="1 2">FJAT-53684</strain>
    </source>
</reference>
<protein>
    <submittedName>
        <fullName evidence="1">Uncharacterized protein</fullName>
    </submittedName>
</protein>
<keyword evidence="2" id="KW-1185">Reference proteome</keyword>